<dbReference type="PANTHER" id="PTHR43441">
    <property type="entry name" value="RIBOSOMAL-PROTEIN-SERINE ACETYLTRANSFERASE"/>
    <property type="match status" value="1"/>
</dbReference>
<evidence type="ECO:0000313" key="2">
    <source>
        <dbReference type="EMBL" id="CAG5090786.1"/>
    </source>
</evidence>
<comment type="caution">
    <text evidence="2">The sequence shown here is derived from an EMBL/GenBank/DDBJ whole genome shotgun (WGS) entry which is preliminary data.</text>
</comment>
<proteinExistence type="predicted"/>
<dbReference type="Proteomes" id="UP000681526">
    <property type="component" value="Unassembled WGS sequence"/>
</dbReference>
<feature type="domain" description="N-acetyltransferase" evidence="1">
    <location>
        <begin position="2"/>
        <end position="173"/>
    </location>
</feature>
<dbReference type="EC" id="2.7.7.46" evidence="2"/>
<dbReference type="RefSeq" id="WP_213485291.1">
    <property type="nucleotide sequence ID" value="NZ_CAJRAY010000077.1"/>
</dbReference>
<name>A0ABM8V6R1_THEXY</name>
<evidence type="ECO:0000313" key="3">
    <source>
        <dbReference type="Proteomes" id="UP000681526"/>
    </source>
</evidence>
<sequence>MVRLECLSEDEFSMVVEWFGREKPDTLLQWAGPTFTYPLTVEQLLDHYSEGINHERSRTFVYKIMDESTGEAAGMIQLGRIDRTAGTAVVGRFWIQEHLRHKGVGTAALRNLIDKAVREFQLRQLILRVFDFNLPAIKCYEKLGFRIWARNDKVCQASNGEWWSEYEMRLMLD</sequence>
<reference evidence="2 3" key="1">
    <citation type="submission" date="2021-04" db="EMBL/GenBank/DDBJ databases">
        <authorList>
            <person name="Rakotoarivonina H."/>
        </authorList>
    </citation>
    <scope>NUCLEOTIDE SEQUENCE [LARGE SCALE GENOMIC DNA]</scope>
    <source>
        <strain evidence="2 3">XE</strain>
    </source>
</reference>
<dbReference type="CDD" id="cd04301">
    <property type="entry name" value="NAT_SF"/>
    <property type="match status" value="1"/>
</dbReference>
<dbReference type="Gene3D" id="3.40.630.30">
    <property type="match status" value="1"/>
</dbReference>
<keyword evidence="2" id="KW-0548">Nucleotidyltransferase</keyword>
<dbReference type="InterPro" id="IPR051908">
    <property type="entry name" value="Ribosomal_N-acetyltransferase"/>
</dbReference>
<keyword evidence="2" id="KW-0808">Transferase</keyword>
<dbReference type="EMBL" id="CAJRAY010000077">
    <property type="protein sequence ID" value="CAG5090786.1"/>
    <property type="molecule type" value="Genomic_DNA"/>
</dbReference>
<accession>A0ABM8V6R1</accession>
<dbReference type="InterPro" id="IPR000182">
    <property type="entry name" value="GNAT_dom"/>
</dbReference>
<dbReference type="Pfam" id="PF00583">
    <property type="entry name" value="Acetyltransf_1"/>
    <property type="match status" value="1"/>
</dbReference>
<dbReference type="InterPro" id="IPR016181">
    <property type="entry name" value="Acyl_CoA_acyltransferase"/>
</dbReference>
<gene>
    <name evidence="2" type="primary">txxe 3087</name>
    <name evidence="2" type="ORF">TXXE_14655</name>
</gene>
<keyword evidence="3" id="KW-1185">Reference proteome</keyword>
<evidence type="ECO:0000259" key="1">
    <source>
        <dbReference type="PROSITE" id="PS51186"/>
    </source>
</evidence>
<dbReference type="PROSITE" id="PS51186">
    <property type="entry name" value="GNAT"/>
    <property type="match status" value="1"/>
</dbReference>
<protein>
    <submittedName>
        <fullName evidence="2">Aminoglycoside adenylyltransferase</fullName>
        <ecNumber evidence="2">2.7.7.46</ecNumber>
    </submittedName>
</protein>
<organism evidence="2 3">
    <name type="scientific">Thermobacillus xylanilyticus</name>
    <dbReference type="NCBI Taxonomy" id="76633"/>
    <lineage>
        <taxon>Bacteria</taxon>
        <taxon>Bacillati</taxon>
        <taxon>Bacillota</taxon>
        <taxon>Bacilli</taxon>
        <taxon>Bacillales</taxon>
        <taxon>Paenibacillaceae</taxon>
        <taxon>Thermobacillus</taxon>
    </lineage>
</organism>
<dbReference type="GO" id="GO:0008871">
    <property type="term" value="F:aminoglycoside 2''-nucleotidyltransferase activity"/>
    <property type="evidence" value="ECO:0007669"/>
    <property type="project" value="UniProtKB-EC"/>
</dbReference>
<dbReference type="SUPFAM" id="SSF55729">
    <property type="entry name" value="Acyl-CoA N-acyltransferases (Nat)"/>
    <property type="match status" value="1"/>
</dbReference>
<dbReference type="PANTHER" id="PTHR43441:SF11">
    <property type="entry name" value="RIBOSOMAL-PROTEIN-SERINE ACETYLTRANSFERASE"/>
    <property type="match status" value="1"/>
</dbReference>